<comment type="caution">
    <text evidence="1">The sequence shown here is derived from an EMBL/GenBank/DDBJ whole genome shotgun (WGS) entry which is preliminary data.</text>
</comment>
<keyword evidence="2" id="KW-1185">Reference proteome</keyword>
<sequence length="107" mass="11248">MLGDYGAGEALALLWQLSTPIITLWQRLAVCFDLPLQPAFISHLGPAYARRVALSIIAAKKAKSMPAVAVTAIASRGKESPSLIWAAVRASSRGVESAGTLNSNGEE</sequence>
<dbReference type="AlphaFoldDB" id="A0A139IGR4"/>
<protein>
    <submittedName>
        <fullName evidence="1">Uncharacterized protein</fullName>
    </submittedName>
</protein>
<evidence type="ECO:0000313" key="1">
    <source>
        <dbReference type="EMBL" id="KXT13951.1"/>
    </source>
</evidence>
<proteinExistence type="predicted"/>
<evidence type="ECO:0000313" key="2">
    <source>
        <dbReference type="Proteomes" id="UP000073492"/>
    </source>
</evidence>
<reference evidence="1 2" key="1">
    <citation type="submission" date="2015-07" db="EMBL/GenBank/DDBJ databases">
        <title>Comparative genomics of the Sigatoka disease complex on banana suggests a link between parallel evolutionary changes in Pseudocercospora fijiensis and Pseudocercospora eumusae and increased virulence on the banana host.</title>
        <authorList>
            <person name="Chang T.-C."/>
            <person name="Salvucci A."/>
            <person name="Crous P.W."/>
            <person name="Stergiopoulos I."/>
        </authorList>
    </citation>
    <scope>NUCLEOTIDE SEQUENCE [LARGE SCALE GENOMIC DNA]</scope>
    <source>
        <strain evidence="1 2">CBS 116634</strain>
    </source>
</reference>
<name>A0A139IGR4_9PEZI</name>
<dbReference type="EMBL" id="LFZO01000098">
    <property type="protein sequence ID" value="KXT13951.1"/>
    <property type="molecule type" value="Genomic_DNA"/>
</dbReference>
<accession>A0A139IGR4</accession>
<organism evidence="1 2">
    <name type="scientific">Pseudocercospora musae</name>
    <dbReference type="NCBI Taxonomy" id="113226"/>
    <lineage>
        <taxon>Eukaryota</taxon>
        <taxon>Fungi</taxon>
        <taxon>Dikarya</taxon>
        <taxon>Ascomycota</taxon>
        <taxon>Pezizomycotina</taxon>
        <taxon>Dothideomycetes</taxon>
        <taxon>Dothideomycetidae</taxon>
        <taxon>Mycosphaerellales</taxon>
        <taxon>Mycosphaerellaceae</taxon>
        <taxon>Pseudocercospora</taxon>
    </lineage>
</organism>
<dbReference type="Proteomes" id="UP000073492">
    <property type="component" value="Unassembled WGS sequence"/>
</dbReference>
<gene>
    <name evidence="1" type="ORF">AC579_4209</name>
</gene>